<dbReference type="OMA" id="ISFCERC"/>
<evidence type="ECO:0000313" key="2">
    <source>
        <dbReference type="EMBL" id="PBK85851.1"/>
    </source>
</evidence>
<feature type="region of interest" description="Disordered" evidence="1">
    <location>
        <begin position="95"/>
        <end position="141"/>
    </location>
</feature>
<sequence>LLSVGHITQAGYSLDFKDEKCHIFDKKHHQIESIPHVNGLYRLCVPVLHPEAHHIDDGPHIVTSNELHCLMGHPPVDAVKKLVKDQLVDGLELDERSPTSKDQCPSCLHSRMTRKAVSKSRENDTSGGVGDQVHSNMWGPATIKTPQHKKYYITFTDD</sequence>
<name>A0A2H3CS24_ARMGA</name>
<feature type="non-terminal residue" evidence="2">
    <location>
        <position position="158"/>
    </location>
</feature>
<organism evidence="2 3">
    <name type="scientific">Armillaria gallica</name>
    <name type="common">Bulbous honey fungus</name>
    <name type="synonym">Armillaria bulbosa</name>
    <dbReference type="NCBI Taxonomy" id="47427"/>
    <lineage>
        <taxon>Eukaryota</taxon>
        <taxon>Fungi</taxon>
        <taxon>Dikarya</taxon>
        <taxon>Basidiomycota</taxon>
        <taxon>Agaricomycotina</taxon>
        <taxon>Agaricomycetes</taxon>
        <taxon>Agaricomycetidae</taxon>
        <taxon>Agaricales</taxon>
        <taxon>Marasmiineae</taxon>
        <taxon>Physalacriaceae</taxon>
        <taxon>Armillaria</taxon>
    </lineage>
</organism>
<dbReference type="AlphaFoldDB" id="A0A2H3CS24"/>
<reference evidence="3" key="1">
    <citation type="journal article" date="2017" name="Nat. Ecol. Evol.">
        <title>Genome expansion and lineage-specific genetic innovations in the forest pathogenic fungi Armillaria.</title>
        <authorList>
            <person name="Sipos G."/>
            <person name="Prasanna A.N."/>
            <person name="Walter M.C."/>
            <person name="O'Connor E."/>
            <person name="Balint B."/>
            <person name="Krizsan K."/>
            <person name="Kiss B."/>
            <person name="Hess J."/>
            <person name="Varga T."/>
            <person name="Slot J."/>
            <person name="Riley R."/>
            <person name="Boka B."/>
            <person name="Rigling D."/>
            <person name="Barry K."/>
            <person name="Lee J."/>
            <person name="Mihaltcheva S."/>
            <person name="LaButti K."/>
            <person name="Lipzen A."/>
            <person name="Waldron R."/>
            <person name="Moloney N.M."/>
            <person name="Sperisen C."/>
            <person name="Kredics L."/>
            <person name="Vagvoelgyi C."/>
            <person name="Patrignani A."/>
            <person name="Fitzpatrick D."/>
            <person name="Nagy I."/>
            <person name="Doyle S."/>
            <person name="Anderson J.B."/>
            <person name="Grigoriev I.V."/>
            <person name="Gueldener U."/>
            <person name="Muensterkoetter M."/>
            <person name="Nagy L.G."/>
        </authorList>
    </citation>
    <scope>NUCLEOTIDE SEQUENCE [LARGE SCALE GENOMIC DNA]</scope>
    <source>
        <strain evidence="3">Ar21-2</strain>
    </source>
</reference>
<evidence type="ECO:0008006" key="4">
    <source>
        <dbReference type="Google" id="ProtNLM"/>
    </source>
</evidence>
<dbReference type="EMBL" id="KZ293688">
    <property type="protein sequence ID" value="PBK85851.1"/>
    <property type="molecule type" value="Genomic_DNA"/>
</dbReference>
<dbReference type="InParanoid" id="A0A2H3CS24"/>
<gene>
    <name evidence="2" type="ORF">ARMGADRAFT_873791</name>
</gene>
<proteinExistence type="predicted"/>
<keyword evidence="3" id="KW-1185">Reference proteome</keyword>
<dbReference type="STRING" id="47427.A0A2H3CS24"/>
<dbReference type="Proteomes" id="UP000217790">
    <property type="component" value="Unassembled WGS sequence"/>
</dbReference>
<protein>
    <recommendedName>
        <fullName evidence="4">GAG-pre-integrase domain-containing protein</fullName>
    </recommendedName>
</protein>
<accession>A0A2H3CS24</accession>
<dbReference type="OrthoDB" id="7691805at2759"/>
<feature type="non-terminal residue" evidence="2">
    <location>
        <position position="1"/>
    </location>
</feature>
<evidence type="ECO:0000313" key="3">
    <source>
        <dbReference type="Proteomes" id="UP000217790"/>
    </source>
</evidence>
<evidence type="ECO:0000256" key="1">
    <source>
        <dbReference type="SAM" id="MobiDB-lite"/>
    </source>
</evidence>